<keyword evidence="2" id="KW-0863">Zinc-finger</keyword>
<accession>A0AAD7A0Q8</accession>
<evidence type="ECO:0000313" key="5">
    <source>
        <dbReference type="EMBL" id="KAJ7347236.1"/>
    </source>
</evidence>
<dbReference type="GO" id="GO:0003676">
    <property type="term" value="F:nucleic acid binding"/>
    <property type="evidence" value="ECO:0007669"/>
    <property type="project" value="InterPro"/>
</dbReference>
<keyword evidence="6" id="KW-1185">Reference proteome</keyword>
<dbReference type="SUPFAM" id="SSF57756">
    <property type="entry name" value="Retrovirus zinc finger-like domains"/>
    <property type="match status" value="1"/>
</dbReference>
<keyword evidence="2" id="KW-0479">Metal-binding</keyword>
<dbReference type="AlphaFoldDB" id="A0AAD7A0Q8"/>
<dbReference type="InterPro" id="IPR001878">
    <property type="entry name" value="Znf_CCHC"/>
</dbReference>
<dbReference type="Proteomes" id="UP001218218">
    <property type="component" value="Unassembled WGS sequence"/>
</dbReference>
<evidence type="ECO:0000313" key="6">
    <source>
        <dbReference type="Proteomes" id="UP001218218"/>
    </source>
</evidence>
<dbReference type="GO" id="GO:0006397">
    <property type="term" value="P:mRNA processing"/>
    <property type="evidence" value="ECO:0007669"/>
    <property type="project" value="UniProtKB-KW"/>
</dbReference>
<evidence type="ECO:0000256" key="1">
    <source>
        <dbReference type="ARBA" id="ARBA00022664"/>
    </source>
</evidence>
<feature type="compositionally biased region" description="Polar residues" evidence="3">
    <location>
        <begin position="286"/>
        <end position="297"/>
    </location>
</feature>
<dbReference type="EMBL" id="JARIHO010000019">
    <property type="protein sequence ID" value="KAJ7347236.1"/>
    <property type="molecule type" value="Genomic_DNA"/>
</dbReference>
<protein>
    <recommendedName>
        <fullName evidence="4">CCHC-type domain-containing protein</fullName>
    </recommendedName>
</protein>
<name>A0AAD7A0Q8_9AGAR</name>
<dbReference type="PROSITE" id="PS50158">
    <property type="entry name" value="ZF_CCHC"/>
    <property type="match status" value="1"/>
</dbReference>
<gene>
    <name evidence="5" type="ORF">DFH08DRAFT_960587</name>
</gene>
<feature type="region of interest" description="Disordered" evidence="3">
    <location>
        <begin position="248"/>
        <end position="313"/>
    </location>
</feature>
<feature type="compositionally biased region" description="Low complexity" evidence="3">
    <location>
        <begin position="249"/>
        <end position="268"/>
    </location>
</feature>
<evidence type="ECO:0000256" key="3">
    <source>
        <dbReference type="SAM" id="MobiDB-lite"/>
    </source>
</evidence>
<feature type="domain" description="CCHC-type" evidence="4">
    <location>
        <begin position="131"/>
        <end position="144"/>
    </location>
</feature>
<keyword evidence="2" id="KW-0862">Zinc</keyword>
<comment type="caution">
    <text evidence="5">The sequence shown here is derived from an EMBL/GenBank/DDBJ whole genome shotgun (WGS) entry which is preliminary data.</text>
</comment>
<organism evidence="5 6">
    <name type="scientific">Mycena albidolilacea</name>
    <dbReference type="NCBI Taxonomy" id="1033008"/>
    <lineage>
        <taxon>Eukaryota</taxon>
        <taxon>Fungi</taxon>
        <taxon>Dikarya</taxon>
        <taxon>Basidiomycota</taxon>
        <taxon>Agaricomycotina</taxon>
        <taxon>Agaricomycetes</taxon>
        <taxon>Agaricomycetidae</taxon>
        <taxon>Agaricales</taxon>
        <taxon>Marasmiineae</taxon>
        <taxon>Mycenaceae</taxon>
        <taxon>Mycena</taxon>
    </lineage>
</organism>
<evidence type="ECO:0000256" key="2">
    <source>
        <dbReference type="PROSITE-ProRule" id="PRU00047"/>
    </source>
</evidence>
<reference evidence="5" key="1">
    <citation type="submission" date="2023-03" db="EMBL/GenBank/DDBJ databases">
        <title>Massive genome expansion in bonnet fungi (Mycena s.s.) driven by repeated elements and novel gene families across ecological guilds.</title>
        <authorList>
            <consortium name="Lawrence Berkeley National Laboratory"/>
            <person name="Harder C.B."/>
            <person name="Miyauchi S."/>
            <person name="Viragh M."/>
            <person name="Kuo A."/>
            <person name="Thoen E."/>
            <person name="Andreopoulos B."/>
            <person name="Lu D."/>
            <person name="Skrede I."/>
            <person name="Drula E."/>
            <person name="Henrissat B."/>
            <person name="Morin E."/>
            <person name="Kohler A."/>
            <person name="Barry K."/>
            <person name="LaButti K."/>
            <person name="Morin E."/>
            <person name="Salamov A."/>
            <person name="Lipzen A."/>
            <person name="Mereny Z."/>
            <person name="Hegedus B."/>
            <person name="Baldrian P."/>
            <person name="Stursova M."/>
            <person name="Weitz H."/>
            <person name="Taylor A."/>
            <person name="Grigoriev I.V."/>
            <person name="Nagy L.G."/>
            <person name="Martin F."/>
            <person name="Kauserud H."/>
        </authorList>
    </citation>
    <scope>NUCLEOTIDE SEQUENCE</scope>
    <source>
        <strain evidence="5">CBHHK002</strain>
    </source>
</reference>
<sequence length="313" mass="33660">MMRFNNLTYNISQPADTFLQAVVMAERNLAVIAVSLPTFTVHDKILNGLLSIYSPITALLQNESPQCDVTSMINVINNWEIRIQGVLGLKTQLPLQLATVPSACTSLTFASTSGSTPPYDWTNTKGRTDVCYQCGLPGHFAQYCISEMPDDVRRRIVRDRKEKANIAADSDSDSDAKHAHFATTDHFAAAALDLPSELNLDTMDHETSIGFVNSHPNAVHIPPISVADFEAGCTDELHATLLAHVQAQSSSSSSATSTATPTVLSATPTPAPTPPSKKKKKGPASLQSSPPVHSVQSAMHGLTLSEEEAEYSM</sequence>
<proteinExistence type="predicted"/>
<keyword evidence="1" id="KW-0507">mRNA processing</keyword>
<dbReference type="InterPro" id="IPR036875">
    <property type="entry name" value="Znf_CCHC_sf"/>
</dbReference>
<evidence type="ECO:0000259" key="4">
    <source>
        <dbReference type="PROSITE" id="PS50158"/>
    </source>
</evidence>
<dbReference type="GO" id="GO:0008270">
    <property type="term" value="F:zinc ion binding"/>
    <property type="evidence" value="ECO:0007669"/>
    <property type="project" value="UniProtKB-KW"/>
</dbReference>